<keyword evidence="1" id="KW-0175">Coiled coil</keyword>
<evidence type="ECO:0000259" key="4">
    <source>
        <dbReference type="Pfam" id="PF13524"/>
    </source>
</evidence>
<feature type="coiled-coil region" evidence="1">
    <location>
        <begin position="48"/>
        <end position="98"/>
    </location>
</feature>
<dbReference type="STRING" id="35622.SAMN04489764_1808"/>
<proteinExistence type="predicted"/>
<dbReference type="Pfam" id="PF00535">
    <property type="entry name" value="Glycos_transf_2"/>
    <property type="match status" value="1"/>
</dbReference>
<dbReference type="AlphaFoldDB" id="A0A1H1D4R2"/>
<dbReference type="SUPFAM" id="SSF53756">
    <property type="entry name" value="UDP-Glycosyltransferase/glycogen phosphorylase"/>
    <property type="match status" value="1"/>
</dbReference>
<dbReference type="SUPFAM" id="SSF53448">
    <property type="entry name" value="Nucleotide-diphospho-sugar transferases"/>
    <property type="match status" value="1"/>
</dbReference>
<evidence type="ECO:0000256" key="2">
    <source>
        <dbReference type="SAM" id="MobiDB-lite"/>
    </source>
</evidence>
<dbReference type="InterPro" id="IPR029044">
    <property type="entry name" value="Nucleotide-diphossugar_trans"/>
</dbReference>
<feature type="compositionally biased region" description="Polar residues" evidence="2">
    <location>
        <begin position="25"/>
        <end position="35"/>
    </location>
</feature>
<evidence type="ECO:0000313" key="5">
    <source>
        <dbReference type="EMBL" id="SDQ71168.1"/>
    </source>
</evidence>
<reference evidence="5 6" key="1">
    <citation type="submission" date="2016-10" db="EMBL/GenBank/DDBJ databases">
        <authorList>
            <person name="de Groot N.N."/>
        </authorList>
    </citation>
    <scope>NUCLEOTIDE SEQUENCE [LARGE SCALE GENOMIC DNA]</scope>
    <source>
        <strain evidence="5 6">DSM 43794</strain>
    </source>
</reference>
<dbReference type="EMBL" id="FNKK01000002">
    <property type="protein sequence ID" value="SDQ71168.1"/>
    <property type="molecule type" value="Genomic_DNA"/>
</dbReference>
<gene>
    <name evidence="5" type="ORF">SAMN04489764_1808</name>
</gene>
<keyword evidence="6" id="KW-1185">Reference proteome</keyword>
<dbReference type="CDD" id="cd00761">
    <property type="entry name" value="Glyco_tranf_GTA_type"/>
    <property type="match status" value="1"/>
</dbReference>
<protein>
    <submittedName>
        <fullName evidence="5">Spore maturation protein CgeB</fullName>
    </submittedName>
</protein>
<evidence type="ECO:0000259" key="3">
    <source>
        <dbReference type="Pfam" id="PF00535"/>
    </source>
</evidence>
<dbReference type="Gene3D" id="3.90.550.10">
    <property type="entry name" value="Spore Coat Polysaccharide Biosynthesis Protein SpsA, Chain A"/>
    <property type="match status" value="1"/>
</dbReference>
<accession>A0A1H1D4R2</accession>
<organism evidence="5 6">
    <name type="scientific">Thermostaphylospora chromogena</name>
    <dbReference type="NCBI Taxonomy" id="35622"/>
    <lineage>
        <taxon>Bacteria</taxon>
        <taxon>Bacillati</taxon>
        <taxon>Actinomycetota</taxon>
        <taxon>Actinomycetes</taxon>
        <taxon>Streptosporangiales</taxon>
        <taxon>Thermomonosporaceae</taxon>
        <taxon>Thermostaphylospora</taxon>
    </lineage>
</organism>
<feature type="domain" description="Glycosyltransferase 2-like" evidence="3">
    <location>
        <begin position="492"/>
        <end position="616"/>
    </location>
</feature>
<feature type="region of interest" description="Disordered" evidence="2">
    <location>
        <begin position="1"/>
        <end position="37"/>
    </location>
</feature>
<sequence length="717" mass="82438">MADREAGPGRARPPLSMLPERRPNMTDTPDAQTPQEPVFTRLGPVNWLPEERKAVERYEAELAELREQMEDLRKRLEIAEAKAEYANWKLKAVQAKRSFKIGEALAGKNPRKLVKAVRSRDKAPAPPTPVTEVIEAVNRRPPQTQRVKVPTVKWPDGPIVRPDLKVAVILDDFSRMAFRYEWDQIEFGLKDWREIFAEKRPDLLFCESAWHGNQGRWRYQMTGTNAPKKELRELVEWFRSEGIPTVFWNKEDPPNFHHFIETAKLFDYVFTCDGDMLPRYREELGHDRVDVLQFAAQPRVHNPIQAREGRLHDVVFAGMYFRDKHPERREQMETVLAPIRELGLHIFARNGEVDEKYAWPEEYRPHIVGELPYEQMLAAYKMYKVFLNVNSVLDSPTMCARRVFELSACSTPVVSGWSRAIEETFGSLIPIARDQLEAYNQVIHLINSPELRARVGHLAMREVYDKHLFTHRVDQILRALGRPVTPRERSISIVLPTNRSSQIEHAISSVARQIHRPLQLVMVLHGLDIDPVVVADKARMAGITDVVVLTADKSMTLGACLNMGIAAADGELIGKMDDDNLYGDHYLSDLVRAFDYSEAELVGKGAHYTYFEATNTTMLRLPGLEHRYAHLVQGGTFLAKADLFRTYPFEDVTRGEDTRMVRRLKEEGVKIYSADRFNFVYWRGGDRTMHTWQADDIKLARNAQFAFVGHPADHVLI</sequence>
<dbReference type="InterPro" id="IPR001173">
    <property type="entry name" value="Glyco_trans_2-like"/>
</dbReference>
<evidence type="ECO:0000313" key="6">
    <source>
        <dbReference type="Proteomes" id="UP000217103"/>
    </source>
</evidence>
<dbReference type="Pfam" id="PF13524">
    <property type="entry name" value="Glyco_trans_1_2"/>
    <property type="match status" value="1"/>
</dbReference>
<dbReference type="InterPro" id="IPR055259">
    <property type="entry name" value="YkvP/CgeB_Glyco_trans-like"/>
</dbReference>
<name>A0A1H1D4R2_9ACTN</name>
<dbReference type="Gene3D" id="3.40.50.2000">
    <property type="entry name" value="Glycogen Phosphorylase B"/>
    <property type="match status" value="1"/>
</dbReference>
<feature type="domain" description="Spore protein YkvP/CgeB glycosyl transferase-like" evidence="4">
    <location>
        <begin position="333"/>
        <end position="477"/>
    </location>
</feature>
<evidence type="ECO:0000256" key="1">
    <source>
        <dbReference type="SAM" id="Coils"/>
    </source>
</evidence>
<dbReference type="Proteomes" id="UP000217103">
    <property type="component" value="Unassembled WGS sequence"/>
</dbReference>